<proteinExistence type="predicted"/>
<dbReference type="AlphaFoldDB" id="A0AAV7UZA0"/>
<sequence>MLDGYVALSSTLTLLLPVPATPLERFCLGEAVRDREALGGEDTELDCLRCAWMDQYTAQSSGATLQKDPPDPLEKGAESTVAQILAAIESLQHAMQTQIAAIVVDVNLLRADLRVVVESSVATEKQVTCLQSDMDMLKDSVAILKAKTHKLEARVNSHLRELYASPWSVGVTRIQEYLDGLRMPHLTEAQVEELEGEVLLEDLVEALGGMASRKAPGPEGLPVEFYHFYFAVLLPQLLEILHEA</sequence>
<comment type="caution">
    <text evidence="1">The sequence shown here is derived from an EMBL/GenBank/DDBJ whole genome shotgun (WGS) entry which is preliminary data.</text>
</comment>
<organism evidence="1 2">
    <name type="scientific">Pleurodeles waltl</name>
    <name type="common">Iberian ribbed newt</name>
    <dbReference type="NCBI Taxonomy" id="8319"/>
    <lineage>
        <taxon>Eukaryota</taxon>
        <taxon>Metazoa</taxon>
        <taxon>Chordata</taxon>
        <taxon>Craniata</taxon>
        <taxon>Vertebrata</taxon>
        <taxon>Euteleostomi</taxon>
        <taxon>Amphibia</taxon>
        <taxon>Batrachia</taxon>
        <taxon>Caudata</taxon>
        <taxon>Salamandroidea</taxon>
        <taxon>Salamandridae</taxon>
        <taxon>Pleurodelinae</taxon>
        <taxon>Pleurodeles</taxon>
    </lineage>
</organism>
<dbReference type="EMBL" id="JANPWB010000004">
    <property type="protein sequence ID" value="KAJ1193679.1"/>
    <property type="molecule type" value="Genomic_DNA"/>
</dbReference>
<evidence type="ECO:0000313" key="2">
    <source>
        <dbReference type="Proteomes" id="UP001066276"/>
    </source>
</evidence>
<keyword evidence="2" id="KW-1185">Reference proteome</keyword>
<name>A0AAV7UZA0_PLEWA</name>
<reference evidence="1" key="1">
    <citation type="journal article" date="2022" name="bioRxiv">
        <title>Sequencing and chromosome-scale assembly of the giantPleurodeles waltlgenome.</title>
        <authorList>
            <person name="Brown T."/>
            <person name="Elewa A."/>
            <person name="Iarovenko S."/>
            <person name="Subramanian E."/>
            <person name="Araus A.J."/>
            <person name="Petzold A."/>
            <person name="Susuki M."/>
            <person name="Suzuki K.-i.T."/>
            <person name="Hayashi T."/>
            <person name="Toyoda A."/>
            <person name="Oliveira C."/>
            <person name="Osipova E."/>
            <person name="Leigh N.D."/>
            <person name="Simon A."/>
            <person name="Yun M.H."/>
        </authorList>
    </citation>
    <scope>NUCLEOTIDE SEQUENCE</scope>
    <source>
        <strain evidence="1">20211129_DDA</strain>
        <tissue evidence="1">Liver</tissue>
    </source>
</reference>
<gene>
    <name evidence="1" type="ORF">NDU88_002975</name>
</gene>
<accession>A0AAV7UZA0</accession>
<protein>
    <submittedName>
        <fullName evidence="1">Uncharacterized protein</fullName>
    </submittedName>
</protein>
<evidence type="ECO:0000313" key="1">
    <source>
        <dbReference type="EMBL" id="KAJ1193679.1"/>
    </source>
</evidence>
<dbReference type="Proteomes" id="UP001066276">
    <property type="component" value="Chromosome 2_2"/>
</dbReference>